<dbReference type="CDD" id="cd16144">
    <property type="entry name" value="ARS_like"/>
    <property type="match status" value="1"/>
</dbReference>
<dbReference type="InterPro" id="IPR017850">
    <property type="entry name" value="Alkaline_phosphatase_core_sf"/>
</dbReference>
<sequence>MKKLVWGLALTLLVLTAGFFAAGGKQGVILLFVKLVMHTEAAPNQPVTWQQAPAPAAGSDKRPPNILLIVADDLGYNDISLNGGGVAGDAVPTPNINSIAQNGINFSGGYAGNATCSPSRAAMLTGRYPTRFGFEFTSVPMTFSKVIVGAKSKGLHPAIYHGEREAAMPSFESQGVPTSEISMARLLKQADYHTIHLGKWHMGENASMGPNAHGFDETLGFLQGGMMFLEADDPDVVNAQQDFDPIDSFLWAAAPFGVSYNNSKPFKPASYVTDYFTDEALQAIKANKDRPFFMYLAYNAPHTPLQATREDYDALPQIKDHTRRVYAAMIRNLDRNIGRVLSELKAQGLEDNTLVIFTSDNGGANYIGLDDLNKPYRGWKATFFEGGTRVPFFMQWPGVIPAGSTFSEPVSHFDLFATAAGVAGVPVPTDRVIDGVDLLPYALGTRQGRPHEDLFWRSGVYQGVRSGDWKLQVNPTRGKVWLYDLAADPTEQHDLAAAQPERVKQLQAKLAAFNSEQAESLWPSLLEAPILIDKPLNRPQTADDEFIYWSN</sequence>
<evidence type="ECO:0000259" key="5">
    <source>
        <dbReference type="Pfam" id="PF00884"/>
    </source>
</evidence>
<dbReference type="Gene3D" id="3.30.1120.10">
    <property type="match status" value="1"/>
</dbReference>
<dbReference type="InterPro" id="IPR050738">
    <property type="entry name" value="Sulfatase"/>
</dbReference>
<feature type="domain" description="Sulfatase N-terminal" evidence="5">
    <location>
        <begin position="64"/>
        <end position="425"/>
    </location>
</feature>
<comment type="similarity">
    <text evidence="1">Belongs to the sulfatase family.</text>
</comment>
<protein>
    <submittedName>
        <fullName evidence="6">Arylsulfatase A</fullName>
    </submittedName>
</protein>
<accession>A0A1H2GGV7</accession>
<name>A0A1H2GGV7_9PSED</name>
<keyword evidence="4" id="KW-0106">Calcium</keyword>
<dbReference type="EMBL" id="LT629785">
    <property type="protein sequence ID" value="SDU18800.1"/>
    <property type="molecule type" value="Genomic_DNA"/>
</dbReference>
<proteinExistence type="inferred from homology"/>
<evidence type="ECO:0000313" key="7">
    <source>
        <dbReference type="Proteomes" id="UP000243232"/>
    </source>
</evidence>
<dbReference type="InterPro" id="IPR024607">
    <property type="entry name" value="Sulfatase_CS"/>
</dbReference>
<gene>
    <name evidence="6" type="ORF">SAMN05216296_2286</name>
</gene>
<dbReference type="Proteomes" id="UP000243232">
    <property type="component" value="Chromosome I"/>
</dbReference>
<dbReference type="GO" id="GO:0004065">
    <property type="term" value="F:arylsulfatase activity"/>
    <property type="evidence" value="ECO:0007669"/>
    <property type="project" value="TreeGrafter"/>
</dbReference>
<evidence type="ECO:0000256" key="1">
    <source>
        <dbReference type="ARBA" id="ARBA00008779"/>
    </source>
</evidence>
<keyword evidence="2" id="KW-0479">Metal-binding</keyword>
<dbReference type="Gene3D" id="3.40.720.10">
    <property type="entry name" value="Alkaline Phosphatase, subunit A"/>
    <property type="match status" value="1"/>
</dbReference>
<dbReference type="InterPro" id="IPR000917">
    <property type="entry name" value="Sulfatase_N"/>
</dbReference>
<dbReference type="Pfam" id="PF00884">
    <property type="entry name" value="Sulfatase"/>
    <property type="match status" value="1"/>
</dbReference>
<organism evidence="6 7">
    <name type="scientific">Pseudomonas pohangensis</name>
    <dbReference type="NCBI Taxonomy" id="364197"/>
    <lineage>
        <taxon>Bacteria</taxon>
        <taxon>Pseudomonadati</taxon>
        <taxon>Pseudomonadota</taxon>
        <taxon>Gammaproteobacteria</taxon>
        <taxon>Pseudomonadales</taxon>
        <taxon>Pseudomonadaceae</taxon>
        <taxon>Pseudomonas</taxon>
    </lineage>
</organism>
<dbReference type="PANTHER" id="PTHR42693:SF53">
    <property type="entry name" value="ENDO-4-O-SULFATASE"/>
    <property type="match status" value="1"/>
</dbReference>
<dbReference type="SUPFAM" id="SSF53649">
    <property type="entry name" value="Alkaline phosphatase-like"/>
    <property type="match status" value="1"/>
</dbReference>
<dbReference type="AlphaFoldDB" id="A0A1H2GGV7"/>
<evidence type="ECO:0000256" key="2">
    <source>
        <dbReference type="ARBA" id="ARBA00022723"/>
    </source>
</evidence>
<evidence type="ECO:0000256" key="4">
    <source>
        <dbReference type="ARBA" id="ARBA00022837"/>
    </source>
</evidence>
<dbReference type="PROSITE" id="PS00523">
    <property type="entry name" value="SULFATASE_1"/>
    <property type="match status" value="1"/>
</dbReference>
<dbReference type="RefSeq" id="WP_090195220.1">
    <property type="nucleotide sequence ID" value="NZ_LT629785.1"/>
</dbReference>
<dbReference type="GO" id="GO:0046872">
    <property type="term" value="F:metal ion binding"/>
    <property type="evidence" value="ECO:0007669"/>
    <property type="project" value="UniProtKB-KW"/>
</dbReference>
<dbReference type="STRING" id="364197.SAMN05216296_2286"/>
<keyword evidence="7" id="KW-1185">Reference proteome</keyword>
<evidence type="ECO:0000313" key="6">
    <source>
        <dbReference type="EMBL" id="SDU18800.1"/>
    </source>
</evidence>
<dbReference type="PANTHER" id="PTHR42693">
    <property type="entry name" value="ARYLSULFATASE FAMILY MEMBER"/>
    <property type="match status" value="1"/>
</dbReference>
<keyword evidence="3" id="KW-0378">Hydrolase</keyword>
<evidence type="ECO:0000256" key="3">
    <source>
        <dbReference type="ARBA" id="ARBA00022801"/>
    </source>
</evidence>
<reference evidence="7" key="1">
    <citation type="submission" date="2016-10" db="EMBL/GenBank/DDBJ databases">
        <authorList>
            <person name="Varghese N."/>
            <person name="Submissions S."/>
        </authorList>
    </citation>
    <scope>NUCLEOTIDE SEQUENCE [LARGE SCALE GENOMIC DNA]</scope>
    <source>
        <strain evidence="7">DSM 17875</strain>
    </source>
</reference>
<dbReference type="OrthoDB" id="9803751at2"/>